<dbReference type="PANTHER" id="PTHR21646">
    <property type="entry name" value="UBIQUITIN CARBOXYL-TERMINAL HYDROLASE"/>
    <property type="match status" value="1"/>
</dbReference>
<proteinExistence type="predicted"/>
<dbReference type="Pfam" id="PF00443">
    <property type="entry name" value="UCH"/>
    <property type="match status" value="1"/>
</dbReference>
<dbReference type="InterPro" id="IPR038765">
    <property type="entry name" value="Papain-like_cys_pep_sf"/>
</dbReference>
<dbReference type="Gene3D" id="3.90.70.10">
    <property type="entry name" value="Cysteine proteinases"/>
    <property type="match status" value="3"/>
</dbReference>
<dbReference type="PROSITE" id="PS50235">
    <property type="entry name" value="USP_3"/>
    <property type="match status" value="1"/>
</dbReference>
<dbReference type="InterPro" id="IPR028889">
    <property type="entry name" value="USP"/>
</dbReference>
<dbReference type="GO" id="GO:0016579">
    <property type="term" value="P:protein deubiquitination"/>
    <property type="evidence" value="ECO:0007669"/>
    <property type="project" value="InterPro"/>
</dbReference>
<evidence type="ECO:0000256" key="2">
    <source>
        <dbReference type="ARBA" id="ARBA00012759"/>
    </source>
</evidence>
<dbReference type="InterPro" id="IPR001394">
    <property type="entry name" value="Peptidase_C19_UCH"/>
</dbReference>
<evidence type="ECO:0000313" key="6">
    <source>
        <dbReference type="Proteomes" id="UP000653454"/>
    </source>
</evidence>
<dbReference type="PANTHER" id="PTHR21646:SF76">
    <property type="entry name" value="UBIQUITIN CARBOXYL-TERMINAL HYDROLASE 32"/>
    <property type="match status" value="1"/>
</dbReference>
<dbReference type="EC" id="3.4.19.12" evidence="2"/>
<protein>
    <recommendedName>
        <fullName evidence="2">ubiquitinyl hydrolase 1</fullName>
        <ecNumber evidence="2">3.4.19.12</ecNumber>
    </recommendedName>
</protein>
<evidence type="ECO:0000259" key="4">
    <source>
        <dbReference type="PROSITE" id="PS50235"/>
    </source>
</evidence>
<dbReference type="InterPro" id="IPR018200">
    <property type="entry name" value="USP_CS"/>
</dbReference>
<dbReference type="GO" id="GO:0004843">
    <property type="term" value="F:cysteine-type deubiquitinase activity"/>
    <property type="evidence" value="ECO:0007669"/>
    <property type="project" value="UniProtKB-EC"/>
</dbReference>
<accession>A0A8S4DRJ0</accession>
<name>A0A8S4DRJ0_PLUXY</name>
<evidence type="ECO:0000256" key="3">
    <source>
        <dbReference type="SAM" id="MobiDB-lite"/>
    </source>
</evidence>
<keyword evidence="6" id="KW-1185">Reference proteome</keyword>
<dbReference type="SUPFAM" id="SSF54001">
    <property type="entry name" value="Cysteine proteinases"/>
    <property type="match status" value="3"/>
</dbReference>
<sequence>MNPSGAGGARRGTWMAPDLPGATGLHNLGNTCYMNAALQSAPDLPGATGLHNLGNTCYMNAALQSVWNTGPLTRYFNSGMHLYEVNPRNPLGTRGALALRYGELCKQVWSCRSRSIAPLRVRGAVSRWARGLAGGGQHDAQELLAWLLDQLHEDLNRAAPATGLGGGGQEQAEKKDQSSTGHRAGSSPGARREEGSDVRGAVSRWARGLAGGGQHDAQELLAWLLDQLHEDLNRAAPATGLGQAQEQEEKKDQYEERELLAWLLDQLHEDLNRAAPGAGLGGAGQEQEEKKIDR</sequence>
<feature type="region of interest" description="Disordered" evidence="3">
    <location>
        <begin position="158"/>
        <end position="199"/>
    </location>
</feature>
<evidence type="ECO:0000256" key="1">
    <source>
        <dbReference type="ARBA" id="ARBA00000707"/>
    </source>
</evidence>
<feature type="region of interest" description="Disordered" evidence="3">
    <location>
        <begin position="273"/>
        <end position="294"/>
    </location>
</feature>
<dbReference type="InterPro" id="IPR050185">
    <property type="entry name" value="Ub_carboxyl-term_hydrolase"/>
</dbReference>
<dbReference type="PROSITE" id="PS00972">
    <property type="entry name" value="USP_1"/>
    <property type="match status" value="2"/>
</dbReference>
<dbReference type="AlphaFoldDB" id="A0A8S4DRJ0"/>
<dbReference type="EMBL" id="CAJHNJ030000008">
    <property type="protein sequence ID" value="CAG9103739.1"/>
    <property type="molecule type" value="Genomic_DNA"/>
</dbReference>
<gene>
    <name evidence="5" type="ORF">PLXY2_LOCUS3047</name>
</gene>
<evidence type="ECO:0000313" key="5">
    <source>
        <dbReference type="EMBL" id="CAG9103739.1"/>
    </source>
</evidence>
<reference evidence="5" key="1">
    <citation type="submission" date="2020-11" db="EMBL/GenBank/DDBJ databases">
        <authorList>
            <person name="Whiteford S."/>
        </authorList>
    </citation>
    <scope>NUCLEOTIDE SEQUENCE</scope>
</reference>
<organism evidence="5 6">
    <name type="scientific">Plutella xylostella</name>
    <name type="common">Diamondback moth</name>
    <name type="synonym">Plutella maculipennis</name>
    <dbReference type="NCBI Taxonomy" id="51655"/>
    <lineage>
        <taxon>Eukaryota</taxon>
        <taxon>Metazoa</taxon>
        <taxon>Ecdysozoa</taxon>
        <taxon>Arthropoda</taxon>
        <taxon>Hexapoda</taxon>
        <taxon>Insecta</taxon>
        <taxon>Pterygota</taxon>
        <taxon>Neoptera</taxon>
        <taxon>Endopterygota</taxon>
        <taxon>Lepidoptera</taxon>
        <taxon>Glossata</taxon>
        <taxon>Ditrysia</taxon>
        <taxon>Yponomeutoidea</taxon>
        <taxon>Plutellidae</taxon>
        <taxon>Plutella</taxon>
    </lineage>
</organism>
<comment type="catalytic activity">
    <reaction evidence="1">
        <text>Thiol-dependent hydrolysis of ester, thioester, amide, peptide and isopeptide bonds formed by the C-terminal Gly of ubiquitin (a 76-residue protein attached to proteins as an intracellular targeting signal).</text>
        <dbReference type="EC" id="3.4.19.12"/>
    </reaction>
</comment>
<feature type="domain" description="USP" evidence="4">
    <location>
        <begin position="48"/>
        <end position="294"/>
    </location>
</feature>
<dbReference type="Proteomes" id="UP000653454">
    <property type="component" value="Unassembled WGS sequence"/>
</dbReference>
<comment type="caution">
    <text evidence="5">The sequence shown here is derived from an EMBL/GenBank/DDBJ whole genome shotgun (WGS) entry which is preliminary data.</text>
</comment>
<dbReference type="GO" id="GO:0005794">
    <property type="term" value="C:Golgi apparatus"/>
    <property type="evidence" value="ECO:0007669"/>
    <property type="project" value="TreeGrafter"/>
</dbReference>